<dbReference type="EMBL" id="MFTY01000004">
    <property type="protein sequence ID" value="OGI71668.1"/>
    <property type="molecule type" value="Genomic_DNA"/>
</dbReference>
<dbReference type="AlphaFoldDB" id="A0A1F6VPV0"/>
<organism evidence="2 3">
    <name type="scientific">Candidatus Nomurabacteria bacterium RIFCSPHIGHO2_02_FULL_35_13</name>
    <dbReference type="NCBI Taxonomy" id="1801748"/>
    <lineage>
        <taxon>Bacteria</taxon>
        <taxon>Candidatus Nomuraibacteriota</taxon>
    </lineage>
</organism>
<protein>
    <submittedName>
        <fullName evidence="2">Uncharacterized protein</fullName>
    </submittedName>
</protein>
<evidence type="ECO:0000313" key="3">
    <source>
        <dbReference type="Proteomes" id="UP000177112"/>
    </source>
</evidence>
<evidence type="ECO:0000256" key="1">
    <source>
        <dbReference type="SAM" id="Phobius"/>
    </source>
</evidence>
<evidence type="ECO:0000313" key="2">
    <source>
        <dbReference type="EMBL" id="OGI71668.1"/>
    </source>
</evidence>
<reference evidence="2 3" key="1">
    <citation type="journal article" date="2016" name="Nat. Commun.">
        <title>Thousands of microbial genomes shed light on interconnected biogeochemical processes in an aquifer system.</title>
        <authorList>
            <person name="Anantharaman K."/>
            <person name="Brown C.T."/>
            <person name="Hug L.A."/>
            <person name="Sharon I."/>
            <person name="Castelle C.J."/>
            <person name="Probst A.J."/>
            <person name="Thomas B.C."/>
            <person name="Singh A."/>
            <person name="Wilkins M.J."/>
            <person name="Karaoz U."/>
            <person name="Brodie E.L."/>
            <person name="Williams K.H."/>
            <person name="Hubbard S.S."/>
            <person name="Banfield J.F."/>
        </authorList>
    </citation>
    <scope>NUCLEOTIDE SEQUENCE [LARGE SCALE GENOMIC DNA]</scope>
</reference>
<feature type="transmembrane region" description="Helical" evidence="1">
    <location>
        <begin position="142"/>
        <end position="162"/>
    </location>
</feature>
<proteinExistence type="predicted"/>
<accession>A0A1F6VPV0</accession>
<dbReference type="STRING" id="1801748.A3B84_00240"/>
<feature type="transmembrane region" description="Helical" evidence="1">
    <location>
        <begin position="227"/>
        <end position="246"/>
    </location>
</feature>
<keyword evidence="1" id="KW-0812">Transmembrane</keyword>
<feature type="transmembrane region" description="Helical" evidence="1">
    <location>
        <begin position="174"/>
        <end position="198"/>
    </location>
</feature>
<keyword evidence="1" id="KW-1133">Transmembrane helix</keyword>
<gene>
    <name evidence="2" type="ORF">A3B84_00240</name>
</gene>
<keyword evidence="1" id="KW-0472">Membrane</keyword>
<sequence>MTETREKKINNKVFTKNDIINLWHIFSSQHLSQKKDERTSPEMQVRCTDGTRYENKNEELLSQGNIFDIKKIESINFEYRSFLKEYKRITIELTHGNSNYRNILTVKGDEGLWVAGTFNKFEILLNSVKPQNNWFVNYQTSILILSTFFLSNVLLKIITYLYPQYLGNLYPHSISILDYIVGIFFFIVLGSILSIYLVNWVIKLWPNIEFDFGPEHEKLEKIRRTRIWSFFSLIIFPFLLSLIPFLN</sequence>
<dbReference type="Proteomes" id="UP000177112">
    <property type="component" value="Unassembled WGS sequence"/>
</dbReference>
<name>A0A1F6VPV0_9BACT</name>
<comment type="caution">
    <text evidence="2">The sequence shown here is derived from an EMBL/GenBank/DDBJ whole genome shotgun (WGS) entry which is preliminary data.</text>
</comment>